<dbReference type="Proteomes" id="UP000310636">
    <property type="component" value="Unassembled WGS sequence"/>
</dbReference>
<comment type="caution">
    <text evidence="2">The sequence shown here is derived from an EMBL/GenBank/DDBJ whole genome shotgun (WGS) entry which is preliminary data.</text>
</comment>
<protein>
    <recommendedName>
        <fullName evidence="1">DUF6602 domain-containing protein</fullName>
    </recommendedName>
</protein>
<name>A0A4S4C9G4_9BACL</name>
<feature type="domain" description="DUF6602" evidence="1">
    <location>
        <begin position="42"/>
        <end position="122"/>
    </location>
</feature>
<reference evidence="2 3" key="1">
    <citation type="submission" date="2019-04" db="EMBL/GenBank/DDBJ databases">
        <title>Cohnella sp. nov. isolated from preserved vegetables.</title>
        <authorList>
            <person name="Lin S.-Y."/>
            <person name="Hung M.-H."/>
            <person name="Young C.-C."/>
        </authorList>
    </citation>
    <scope>NUCLEOTIDE SEQUENCE [LARGE SCALE GENOMIC DNA]</scope>
    <source>
        <strain evidence="2 3">CC-MHH1044</strain>
    </source>
</reference>
<gene>
    <name evidence="2" type="ORF">E6C55_01600</name>
</gene>
<sequence length="311" mass="35024">MKMQKDIDRASGHYKVLEAIVQNYEDLAASHASQLNLNSPNSPYTTGSHREAIWKGLFEQIVPRKFCVDQNVFIIDSNGTISNEVDIAIFDEQYTPYIFRYGKIKYIPIEAVAVAIQCKSTSVKGVPEWAASIRELHTSLDSVARVISGLKDNSLPAKEKPQTSTRPILILCAMMKSLPKESVIEAFDIILNVNKSEKLELYIPKLTQNYAYWSHLLNHRVGEVNEFSDEGVPEFRLLKDNANKERTLADLRVDSNGEENVILSLTYQLNQLLMLINNPLFFPHRAYANLFKRVKQGMSNKTGTSGGGTKA</sequence>
<organism evidence="2 3">
    <name type="scientific">Cohnella fermenti</name>
    <dbReference type="NCBI Taxonomy" id="2565925"/>
    <lineage>
        <taxon>Bacteria</taxon>
        <taxon>Bacillati</taxon>
        <taxon>Bacillota</taxon>
        <taxon>Bacilli</taxon>
        <taxon>Bacillales</taxon>
        <taxon>Paenibacillaceae</taxon>
        <taxon>Cohnella</taxon>
    </lineage>
</organism>
<dbReference type="AlphaFoldDB" id="A0A4S4C9G4"/>
<dbReference type="EMBL" id="SSOB01000001">
    <property type="protein sequence ID" value="THF84691.1"/>
    <property type="molecule type" value="Genomic_DNA"/>
</dbReference>
<dbReference type="CDD" id="cd21173">
    <property type="entry name" value="NucC-like"/>
    <property type="match status" value="1"/>
</dbReference>
<evidence type="ECO:0000313" key="3">
    <source>
        <dbReference type="Proteomes" id="UP000310636"/>
    </source>
</evidence>
<dbReference type="Pfam" id="PF20247">
    <property type="entry name" value="DUF6602"/>
    <property type="match status" value="1"/>
</dbReference>
<dbReference type="OrthoDB" id="337432at2"/>
<dbReference type="InterPro" id="IPR046537">
    <property type="entry name" value="DUF6602"/>
</dbReference>
<evidence type="ECO:0000313" key="2">
    <source>
        <dbReference type="EMBL" id="THF84691.1"/>
    </source>
</evidence>
<accession>A0A4S4C9G4</accession>
<keyword evidence="3" id="KW-1185">Reference proteome</keyword>
<proteinExistence type="predicted"/>
<evidence type="ECO:0000259" key="1">
    <source>
        <dbReference type="Pfam" id="PF20247"/>
    </source>
</evidence>
<dbReference type="RefSeq" id="WP_136368005.1">
    <property type="nucleotide sequence ID" value="NZ_SSOB01000001.1"/>
</dbReference>